<dbReference type="EMBL" id="WTML01000505">
    <property type="protein sequence ID" value="MWL01354.1"/>
    <property type="molecule type" value="Genomic_DNA"/>
</dbReference>
<reference evidence="4 5" key="1">
    <citation type="submission" date="2019-12" db="EMBL/GenBank/DDBJ databases">
        <title>Enteriobacteria Tanzani isolates_10432.</title>
        <authorList>
            <person name="Subbiah M."/>
            <person name="Call D."/>
        </authorList>
    </citation>
    <scope>NUCLEOTIDE SEQUENCE [LARGE SCALE GENOMIC DNA]</scope>
    <source>
        <strain evidence="3 4">10432wG7</strain>
        <strain evidence="2 5">10432wG8</strain>
    </source>
</reference>
<feature type="domain" description="Immunity protein 35" evidence="1">
    <location>
        <begin position="5"/>
        <end position="83"/>
    </location>
</feature>
<organism evidence="3 4">
    <name type="scientific">Escherichia coli</name>
    <dbReference type="NCBI Taxonomy" id="562"/>
    <lineage>
        <taxon>Bacteria</taxon>
        <taxon>Pseudomonadati</taxon>
        <taxon>Pseudomonadota</taxon>
        <taxon>Gammaproteobacteria</taxon>
        <taxon>Enterobacterales</taxon>
        <taxon>Enterobacteriaceae</taxon>
        <taxon>Escherichia</taxon>
    </lineage>
</organism>
<evidence type="ECO:0000313" key="2">
    <source>
        <dbReference type="EMBL" id="MWL01354.1"/>
    </source>
</evidence>
<sequence length="112" mass="12668">MINYQEAFAKANHYLDDADLPVVITLHGRFSQGWYFCFESQEFLETGDEAARLAGNAPFIIDKDSGEIHSMGTAKPLEEYLQDYEIKKLPSACPDKTALFARRGPLTLVPRR</sequence>
<protein>
    <recommendedName>
        <fullName evidence="1">Immunity protein 35 domain-containing protein</fullName>
    </recommendedName>
</protein>
<dbReference type="Pfam" id="PF15567">
    <property type="entry name" value="Imm35"/>
    <property type="match status" value="1"/>
</dbReference>
<dbReference type="Proteomes" id="UP000462271">
    <property type="component" value="Unassembled WGS sequence"/>
</dbReference>
<gene>
    <name evidence="3" type="ORF">GQM13_20305</name>
    <name evidence="2" type="ORF">GQM21_30260</name>
</gene>
<accession>A0A6D0DNH9</accession>
<comment type="caution">
    <text evidence="3">The sequence shown here is derived from an EMBL/GenBank/DDBJ whole genome shotgun (WGS) entry which is preliminary data.</text>
</comment>
<evidence type="ECO:0000259" key="1">
    <source>
        <dbReference type="Pfam" id="PF15567"/>
    </source>
</evidence>
<evidence type="ECO:0000313" key="4">
    <source>
        <dbReference type="Proteomes" id="UP000430081"/>
    </source>
</evidence>
<proteinExistence type="predicted"/>
<dbReference type="InterPro" id="IPR029082">
    <property type="entry name" value="Imm35"/>
</dbReference>
<evidence type="ECO:0000313" key="3">
    <source>
        <dbReference type="EMBL" id="MWL05760.1"/>
    </source>
</evidence>
<name>A0A6D0DNH9_ECOLX</name>
<dbReference type="AlphaFoldDB" id="A0A6D0DNH9"/>
<dbReference type="EMBL" id="WTMQ01000008">
    <property type="protein sequence ID" value="MWL05760.1"/>
    <property type="molecule type" value="Genomic_DNA"/>
</dbReference>
<evidence type="ECO:0000313" key="5">
    <source>
        <dbReference type="Proteomes" id="UP000462271"/>
    </source>
</evidence>
<dbReference type="Proteomes" id="UP000430081">
    <property type="component" value="Unassembled WGS sequence"/>
</dbReference>